<evidence type="ECO:0000259" key="1">
    <source>
        <dbReference type="Pfam" id="PF13391"/>
    </source>
</evidence>
<keyword evidence="2" id="KW-0540">Nuclease</keyword>
<evidence type="ECO:0000313" key="3">
    <source>
        <dbReference type="Proteomes" id="UP000676325"/>
    </source>
</evidence>
<accession>A0A941EDY8</accession>
<proteinExistence type="predicted"/>
<sequence length="307" mass="34226">MRSALEDEIDRRLRAEAMAWLDDKTSNGAASVTRTELSNFMFDGERLPLIDPQQGIRKPRQLSAALSILTTFTRPGRSAPYNDVPGEDGMMRYKWRGEDPNHSDNRALREVCARGLPLIWFVGAAPGVFHAIYPVILVAEEPEQHQFVVSLEQGSSGEPTTFHAPPRSAPERAYADRMTRQRLHQPVFRARVLEAYRTSCAICHLRHSELLDAAHITADAQGGIPQVSNGLALCKIHHAAYDANILGIRPDLVVEIRRDILHEKDGPMLLHGLQEMAGVTLRVPSARVDRPHPEALEDRYAQFVAAA</sequence>
<dbReference type="InterPro" id="IPR003615">
    <property type="entry name" value="HNH_nuc"/>
</dbReference>
<gene>
    <name evidence="2" type="ORF">KDK95_20420</name>
</gene>
<name>A0A941EDY8_9ACTN</name>
<dbReference type="Pfam" id="PF13391">
    <property type="entry name" value="HNH_2"/>
    <property type="match status" value="1"/>
</dbReference>
<keyword evidence="2" id="KW-0378">Hydrolase</keyword>
<dbReference type="EMBL" id="JAGSOH010000062">
    <property type="protein sequence ID" value="MBR7828685.1"/>
    <property type="molecule type" value="Genomic_DNA"/>
</dbReference>
<comment type="caution">
    <text evidence="2">The sequence shown here is derived from an EMBL/GenBank/DDBJ whole genome shotgun (WGS) entry which is preliminary data.</text>
</comment>
<reference evidence="2" key="1">
    <citation type="submission" date="2021-04" db="EMBL/GenBank/DDBJ databases">
        <title>Genome based classification of Actinospica acidithermotolerans sp. nov., an actinobacterium isolated from an Indonesian hot spring.</title>
        <authorList>
            <person name="Kusuma A.B."/>
            <person name="Putra K.E."/>
            <person name="Nafisah S."/>
            <person name="Loh J."/>
            <person name="Nouioui I."/>
            <person name="Goodfellow M."/>
        </authorList>
    </citation>
    <scope>NUCLEOTIDE SEQUENCE</scope>
    <source>
        <strain evidence="2">MGRD01-02</strain>
    </source>
</reference>
<organism evidence="2 3">
    <name type="scientific">Actinospica acidithermotolerans</name>
    <dbReference type="NCBI Taxonomy" id="2828514"/>
    <lineage>
        <taxon>Bacteria</taxon>
        <taxon>Bacillati</taxon>
        <taxon>Actinomycetota</taxon>
        <taxon>Actinomycetes</taxon>
        <taxon>Catenulisporales</taxon>
        <taxon>Actinospicaceae</taxon>
        <taxon>Actinospica</taxon>
    </lineage>
</organism>
<dbReference type="RefSeq" id="WP_212519815.1">
    <property type="nucleotide sequence ID" value="NZ_JAGSOH010000062.1"/>
</dbReference>
<feature type="domain" description="HNH nuclease" evidence="1">
    <location>
        <begin position="200"/>
        <end position="248"/>
    </location>
</feature>
<keyword evidence="2" id="KW-0255">Endonuclease</keyword>
<dbReference type="AlphaFoldDB" id="A0A941EDY8"/>
<keyword evidence="3" id="KW-1185">Reference proteome</keyword>
<dbReference type="GO" id="GO:0004519">
    <property type="term" value="F:endonuclease activity"/>
    <property type="evidence" value="ECO:0007669"/>
    <property type="project" value="UniProtKB-KW"/>
</dbReference>
<dbReference type="Proteomes" id="UP000676325">
    <property type="component" value="Unassembled WGS sequence"/>
</dbReference>
<evidence type="ECO:0000313" key="2">
    <source>
        <dbReference type="EMBL" id="MBR7828685.1"/>
    </source>
</evidence>
<protein>
    <submittedName>
        <fullName evidence="2">HNH endonuclease</fullName>
    </submittedName>
</protein>